<protein>
    <submittedName>
        <fullName evidence="2">Uncharacterized protein</fullName>
    </submittedName>
</protein>
<feature type="transmembrane region" description="Helical" evidence="1">
    <location>
        <begin position="6"/>
        <end position="28"/>
    </location>
</feature>
<name>A0A1M5EPY8_9ACTN</name>
<keyword evidence="3" id="KW-1185">Reference proteome</keyword>
<proteinExistence type="predicted"/>
<sequence>MRHVRIVFVAYLLTVLGGTAYCVVLALLGR</sequence>
<evidence type="ECO:0000256" key="1">
    <source>
        <dbReference type="SAM" id="Phobius"/>
    </source>
</evidence>
<gene>
    <name evidence="2" type="ORF">SAMN05444351_0885</name>
</gene>
<evidence type="ECO:0000313" key="3">
    <source>
        <dbReference type="Proteomes" id="UP000184471"/>
    </source>
</evidence>
<reference evidence="2 3" key="1">
    <citation type="submission" date="2016-11" db="EMBL/GenBank/DDBJ databases">
        <authorList>
            <person name="Jaros S."/>
            <person name="Januszkiewicz K."/>
            <person name="Wedrychowicz H."/>
        </authorList>
    </citation>
    <scope>NUCLEOTIDE SEQUENCE [LARGE SCALE GENOMIC DNA]</scope>
    <source>
        <strain evidence="2 3">DSM 45408</strain>
    </source>
</reference>
<keyword evidence="1" id="KW-1133">Transmembrane helix</keyword>
<dbReference type="AlphaFoldDB" id="A0A1M5EPY8"/>
<keyword evidence="1" id="KW-0812">Transmembrane</keyword>
<dbReference type="EMBL" id="FQVX01000001">
    <property type="protein sequence ID" value="SHF81373.1"/>
    <property type="molecule type" value="Genomic_DNA"/>
</dbReference>
<organism evidence="2 3">
    <name type="scientific">Geodermatophilus nigrescens</name>
    <dbReference type="NCBI Taxonomy" id="1070870"/>
    <lineage>
        <taxon>Bacteria</taxon>
        <taxon>Bacillati</taxon>
        <taxon>Actinomycetota</taxon>
        <taxon>Actinomycetes</taxon>
        <taxon>Geodermatophilales</taxon>
        <taxon>Geodermatophilaceae</taxon>
        <taxon>Geodermatophilus</taxon>
    </lineage>
</organism>
<evidence type="ECO:0000313" key="2">
    <source>
        <dbReference type="EMBL" id="SHF81373.1"/>
    </source>
</evidence>
<dbReference type="Proteomes" id="UP000184471">
    <property type="component" value="Unassembled WGS sequence"/>
</dbReference>
<accession>A0A1M5EPY8</accession>
<keyword evidence="1" id="KW-0472">Membrane</keyword>